<keyword evidence="6" id="KW-0288">FMN</keyword>
<dbReference type="Gene3D" id="2.160.20.60">
    <property type="entry name" value="Glutamate synthase, alpha subunit, C-terminal domain"/>
    <property type="match status" value="1"/>
</dbReference>
<dbReference type="EC" id="1.4.1.13" evidence="17"/>
<proteinExistence type="inferred from homology"/>
<comment type="pathway">
    <text evidence="14">Amino-acid biosynthesis.</text>
</comment>
<keyword evidence="18" id="KW-1185">Reference proteome</keyword>
<feature type="region of interest" description="Disordered" evidence="15">
    <location>
        <begin position="911"/>
        <end position="932"/>
    </location>
</feature>
<dbReference type="InterPro" id="IPR029055">
    <property type="entry name" value="Ntn_hydrolases_N"/>
</dbReference>
<dbReference type="InterPro" id="IPR036485">
    <property type="entry name" value="Glu_synth_asu_C_sf"/>
</dbReference>
<dbReference type="GO" id="GO:0004355">
    <property type="term" value="F:glutamate synthase (NADPH) activity"/>
    <property type="evidence" value="ECO:0007669"/>
    <property type="project" value="UniProtKB-EC"/>
</dbReference>
<dbReference type="SUPFAM" id="SSF69336">
    <property type="entry name" value="Alpha subunit of glutamate synthase, C-terminal domain"/>
    <property type="match status" value="1"/>
</dbReference>
<dbReference type="Pfam" id="PF01493">
    <property type="entry name" value="GXGXG"/>
    <property type="match status" value="1"/>
</dbReference>
<protein>
    <submittedName>
        <fullName evidence="17">Glutamate synthase large subunit</fullName>
        <ecNumber evidence="17">1.4.1.13</ecNumber>
    </submittedName>
</protein>
<dbReference type="PANTHER" id="PTHR11938:SF133">
    <property type="entry name" value="GLUTAMATE SYNTHASE (NADH)"/>
    <property type="match status" value="1"/>
</dbReference>
<evidence type="ECO:0000256" key="15">
    <source>
        <dbReference type="SAM" id="MobiDB-lite"/>
    </source>
</evidence>
<dbReference type="InterPro" id="IPR002932">
    <property type="entry name" value="Glu_synthdom"/>
</dbReference>
<dbReference type="InterPro" id="IPR013785">
    <property type="entry name" value="Aldolase_TIM"/>
</dbReference>
<name>A0ABT2YWT7_9RHOB</name>
<dbReference type="Proteomes" id="UP001652503">
    <property type="component" value="Unassembled WGS sequence"/>
</dbReference>
<dbReference type="Pfam" id="PF01645">
    <property type="entry name" value="Glu_synthase"/>
    <property type="match status" value="1"/>
</dbReference>
<evidence type="ECO:0000256" key="14">
    <source>
        <dbReference type="ARBA" id="ARBA00029440"/>
    </source>
</evidence>
<evidence type="ECO:0000256" key="13">
    <source>
        <dbReference type="ARBA" id="ARBA00023291"/>
    </source>
</evidence>
<dbReference type="PANTHER" id="PTHR11938">
    <property type="entry name" value="FAD NADPH DEHYDROGENASE/OXIDOREDUCTASE"/>
    <property type="match status" value="1"/>
</dbReference>
<dbReference type="CDD" id="cd02808">
    <property type="entry name" value="GltS_FMN"/>
    <property type="match status" value="1"/>
</dbReference>
<gene>
    <name evidence="17" type="primary">gltB</name>
    <name evidence="17" type="ORF">OE647_01080</name>
</gene>
<keyword evidence="11" id="KW-0411">Iron-sulfur</keyword>
<keyword evidence="8" id="KW-0315">Glutamine amidotransferase</keyword>
<dbReference type="Gene3D" id="3.20.20.70">
    <property type="entry name" value="Aldolase class I"/>
    <property type="match status" value="2"/>
</dbReference>
<keyword evidence="5" id="KW-0285">Flavoprotein</keyword>
<evidence type="ECO:0000256" key="6">
    <source>
        <dbReference type="ARBA" id="ARBA00022643"/>
    </source>
</evidence>
<dbReference type="PROSITE" id="PS51278">
    <property type="entry name" value="GATASE_TYPE_2"/>
    <property type="match status" value="1"/>
</dbReference>
<dbReference type="EMBL" id="JAOWLA010000001">
    <property type="protein sequence ID" value="MCV2863327.1"/>
    <property type="molecule type" value="Genomic_DNA"/>
</dbReference>
<accession>A0ABT2YWT7</accession>
<comment type="cofactor">
    <cofactor evidence="1">
        <name>FMN</name>
        <dbReference type="ChEBI" id="CHEBI:58210"/>
    </cofactor>
</comment>
<evidence type="ECO:0000313" key="18">
    <source>
        <dbReference type="Proteomes" id="UP001652503"/>
    </source>
</evidence>
<evidence type="ECO:0000256" key="11">
    <source>
        <dbReference type="ARBA" id="ARBA00023014"/>
    </source>
</evidence>
<comment type="cofactor">
    <cofactor evidence="2">
        <name>[3Fe-4S] cluster</name>
        <dbReference type="ChEBI" id="CHEBI:21137"/>
    </cofactor>
</comment>
<dbReference type="Gene3D" id="3.60.20.10">
    <property type="entry name" value="Glutamine Phosphoribosylpyrophosphate, subunit 1, domain 1"/>
    <property type="match status" value="1"/>
</dbReference>
<dbReference type="InterPro" id="IPR050711">
    <property type="entry name" value="ET-N_metabolism_enzyme"/>
</dbReference>
<evidence type="ECO:0000256" key="5">
    <source>
        <dbReference type="ARBA" id="ARBA00022630"/>
    </source>
</evidence>
<evidence type="ECO:0000256" key="7">
    <source>
        <dbReference type="ARBA" id="ARBA00022723"/>
    </source>
</evidence>
<comment type="caution">
    <text evidence="17">The sequence shown here is derived from an EMBL/GenBank/DDBJ whole genome shotgun (WGS) entry which is preliminary data.</text>
</comment>
<feature type="domain" description="Glutamine amidotransferase type-2" evidence="16">
    <location>
        <begin position="34"/>
        <end position="431"/>
    </location>
</feature>
<evidence type="ECO:0000256" key="10">
    <source>
        <dbReference type="ARBA" id="ARBA00023004"/>
    </source>
</evidence>
<dbReference type="InterPro" id="IPR002489">
    <property type="entry name" value="Glu_synth_asu_C"/>
</dbReference>
<keyword evidence="10" id="KW-0408">Iron</keyword>
<evidence type="ECO:0000256" key="9">
    <source>
        <dbReference type="ARBA" id="ARBA00023002"/>
    </source>
</evidence>
<dbReference type="Pfam" id="PF04898">
    <property type="entry name" value="Glu_syn_central"/>
    <property type="match status" value="1"/>
</dbReference>
<keyword evidence="12" id="KW-0314">Glutamate biosynthesis</keyword>
<reference evidence="17 18" key="1">
    <citation type="submission" date="2022-10" db="EMBL/GenBank/DDBJ databases">
        <title>Defluviimonas sp. nov., isolated from ocean surface water.</title>
        <authorList>
            <person name="He W."/>
            <person name="Wang L."/>
            <person name="Zhang D.-F."/>
        </authorList>
    </citation>
    <scope>NUCLEOTIDE SEQUENCE [LARGE SCALE GENOMIC DNA]</scope>
    <source>
        <strain evidence="17 18">WL0075</strain>
    </source>
</reference>
<keyword evidence="9 17" id="KW-0560">Oxidoreductase</keyword>
<dbReference type="SUPFAM" id="SSF56235">
    <property type="entry name" value="N-terminal nucleophile aminohydrolases (Ntn hydrolases)"/>
    <property type="match status" value="1"/>
</dbReference>
<dbReference type="CDD" id="cd00982">
    <property type="entry name" value="gltB_C"/>
    <property type="match status" value="1"/>
</dbReference>
<evidence type="ECO:0000313" key="17">
    <source>
        <dbReference type="EMBL" id="MCV2863327.1"/>
    </source>
</evidence>
<dbReference type="RefSeq" id="WP_263719736.1">
    <property type="nucleotide sequence ID" value="NZ_JAOWLA010000001.1"/>
</dbReference>
<dbReference type="InterPro" id="IPR006982">
    <property type="entry name" value="Glu_synth_centr_N"/>
</dbReference>
<dbReference type="SUPFAM" id="SSF51395">
    <property type="entry name" value="FMN-linked oxidoreductases"/>
    <property type="match status" value="1"/>
</dbReference>
<dbReference type="Pfam" id="PF00310">
    <property type="entry name" value="GATase_2"/>
    <property type="match status" value="1"/>
</dbReference>
<evidence type="ECO:0000256" key="3">
    <source>
        <dbReference type="ARBA" id="ARBA00009716"/>
    </source>
</evidence>
<evidence type="ECO:0000256" key="8">
    <source>
        <dbReference type="ARBA" id="ARBA00022962"/>
    </source>
</evidence>
<evidence type="ECO:0000256" key="1">
    <source>
        <dbReference type="ARBA" id="ARBA00001917"/>
    </source>
</evidence>
<dbReference type="NCBIfam" id="NF008730">
    <property type="entry name" value="PRK11750.1"/>
    <property type="match status" value="1"/>
</dbReference>
<organism evidence="17 18">
    <name type="scientific">Albidovulum sediminicola</name>
    <dbReference type="NCBI Taxonomy" id="2984331"/>
    <lineage>
        <taxon>Bacteria</taxon>
        <taxon>Pseudomonadati</taxon>
        <taxon>Pseudomonadota</taxon>
        <taxon>Alphaproteobacteria</taxon>
        <taxon>Rhodobacterales</taxon>
        <taxon>Paracoccaceae</taxon>
        <taxon>Albidovulum</taxon>
    </lineage>
</organism>
<keyword evidence="7" id="KW-0479">Metal-binding</keyword>
<keyword evidence="4" id="KW-0028">Amino-acid biosynthesis</keyword>
<evidence type="ECO:0000256" key="12">
    <source>
        <dbReference type="ARBA" id="ARBA00023164"/>
    </source>
</evidence>
<sequence length="1512" mass="164911">MTIYDQDWVQAEETKRRWMNENSLWREEDEHSSCGVGLVVSLDGRASRKVVQNGIDALKAVWHRGAVDADGKTGDGAGIHVQIPVKFFYDQVRRTGHEPDMEKLIAVGQIFLPRTDFGAQERCRTIVETEVLRMGHYIYGWRHVPVDTSVLGEKANATRPEIEQILIRCEKDIDQVQFERELYIIRRRIEKAALAAHIAGMYLCSLSCRSIIYKGMMLAEQVAVFYPDLLDERFESAFAIYHQRYSTNTFPQWALAQPFRMLAHNGEINTLKGNINWMRSHEIRMASSTFGEMAEDIKPIIPAGTSDSGALDAVFEALVRAGRSAPMAKTMLVPEAWSKTAVEMPQAWQDMYAYCNSVMEPWDGPAALAMTDGRWVVGGLDRNGLRPMRYVLTGDNLLIAGSEAGMVPVDEITVREKGALGPGQMIAVDMAEGRLYRDTDLKNRLAASQPFGEWVEKVVELNQLMRDVPEKALFEGAELRRRQIAAGYTLEELEQVLAPMAEDGKEMIASMGDDTPPAVLSSKYRPLSHYFRQNFSQVTNPPIDSLRESRVMSLKTRFGNLTNVLAEDSSQTEILTLDSPFIANAEFDEMVRQFGDRVAFIDCTFPGNAGDDTLRHAVERVRAEAEDAVRSGAGHLVLTDEHQGEGKVAMPMILATSAVHSWLTRKGLRTFTSVNVRSAECIDPHYFAVLIGCGATTVNAYLAQDSIADRIRRGLIEGSLVEAMRRYRAAIDAGLLKIMSKMGISVISSYRGGLNFEAVGLSRALVAEYFPGMQSRISGIGITGIQHKVSEIHAKGFQGGADVLPVGGFYKARRSGESHAWEAQTMHMLQSACDRASYDMWKQYSARMRANPPIHLRDLLDIKPIGRSVPIDEVESITSIRKRFVTPGMSLGALSPEAHMTLNIAMNRIGAKSDSGEGGEDPAHAHPLPNGDNPCAKIKQVASGRFGVTAEYLNACEELEIKVAQGAKPGEGGQLPGMKVTQLIARLRHSTPGVTLISPPPHHDIYSIEDLAQLIYDLKQINPRAKVTVKLVASSGVGTIAAGVAKAKADVILISGHNGGTGASPATSIKYAGLPWEMGLTEAHQVLAMNKLRDRITLRTDGGLRTGRDIVIAALMGAEEFGIGTAALIAMGCIMVRQCQSNTCPVGVCTQDERLRAKFTGSADKVVNLITFYAQEVREILAEIGARSLDEVIGRADLLTQVSRGHADLDDLDLNPLLITVDGSDRIVYDRSKPRNAVPDTLDAEIIRDGARFFDDGEKMQLSYAVRNTHRTIGTRASSHIVKKFGMRNNLQPDHLTVKLTGSAGQSLGAFAAPGLKVEVSGDANDYVGKGLSGGTIVVRPPMASPLDAGQNTIVGNTVLYGATDGHLFASGRAGERFAVRNSGAKVVVEGCGSNGCEYMTGGVAVILGGIGANFGAGMTGGMAYVWDPEGEAEELMNLDSIVTSAIGHPHWEAELKGLIERHLAETGSRRAAGILQRWETERANFIQICPKEMLARIPHPLSDEAQAVPAE</sequence>
<keyword evidence="13" id="KW-0003">3Fe-4S</keyword>
<dbReference type="InterPro" id="IPR017932">
    <property type="entry name" value="GATase_2_dom"/>
</dbReference>
<comment type="similarity">
    <text evidence="3">Belongs to the glutamate synthase family.</text>
</comment>
<evidence type="ECO:0000256" key="4">
    <source>
        <dbReference type="ARBA" id="ARBA00022605"/>
    </source>
</evidence>
<dbReference type="CDD" id="cd00713">
    <property type="entry name" value="GltS"/>
    <property type="match status" value="1"/>
</dbReference>
<evidence type="ECO:0000259" key="16">
    <source>
        <dbReference type="PROSITE" id="PS51278"/>
    </source>
</evidence>
<evidence type="ECO:0000256" key="2">
    <source>
        <dbReference type="ARBA" id="ARBA00001927"/>
    </source>
</evidence>